<evidence type="ECO:0000313" key="2">
    <source>
        <dbReference type="EMBL" id="KAG0551233.1"/>
    </source>
</evidence>
<feature type="compositionally biased region" description="Basic and acidic residues" evidence="1">
    <location>
        <begin position="183"/>
        <end position="193"/>
    </location>
</feature>
<protein>
    <submittedName>
        <fullName evidence="2">Uncharacterized protein</fullName>
    </submittedName>
</protein>
<dbReference type="Proteomes" id="UP000807115">
    <property type="component" value="Chromosome 1"/>
</dbReference>
<dbReference type="EMBL" id="CM027680">
    <property type="protein sequence ID" value="KAG0551233.1"/>
    <property type="molecule type" value="Genomic_DNA"/>
</dbReference>
<accession>A0A921V111</accession>
<sequence length="193" mass="20490">MPPARISLPTQNPNPKTLPESRDMQPVCRLRLAPARPEVPRARAGTATTCLQVRRATTTSRGCAWCVCVAPARRPRTARTSCGAGPTEPVEARKDGAAPAVDLQADQEAGLLAPEELEVLEEAAITGDDEGRRPTDYDRRAHIFEESSRVFRELKQRSDGDGGSGGSESGPGGATTGASATAAEKRACNEQQQ</sequence>
<feature type="compositionally biased region" description="Basic and acidic residues" evidence="1">
    <location>
        <begin position="129"/>
        <end position="160"/>
    </location>
</feature>
<dbReference type="PANTHER" id="PTHR37758:SF1">
    <property type="entry name" value="OS03G0334300 PROTEIN"/>
    <property type="match status" value="1"/>
</dbReference>
<feature type="compositionally biased region" description="Gly residues" evidence="1">
    <location>
        <begin position="161"/>
        <end position="175"/>
    </location>
</feature>
<evidence type="ECO:0000313" key="3">
    <source>
        <dbReference type="Proteomes" id="UP000807115"/>
    </source>
</evidence>
<reference evidence="2" key="1">
    <citation type="journal article" date="2019" name="BMC Genomics">
        <title>A new reference genome for Sorghum bicolor reveals high levels of sequence similarity between sweet and grain genotypes: implications for the genetics of sugar metabolism.</title>
        <authorList>
            <person name="Cooper E.A."/>
            <person name="Brenton Z.W."/>
            <person name="Flinn B.S."/>
            <person name="Jenkins J."/>
            <person name="Shu S."/>
            <person name="Flowers D."/>
            <person name="Luo F."/>
            <person name="Wang Y."/>
            <person name="Xia P."/>
            <person name="Barry K."/>
            <person name="Daum C."/>
            <person name="Lipzen A."/>
            <person name="Yoshinaga Y."/>
            <person name="Schmutz J."/>
            <person name="Saski C."/>
            <person name="Vermerris W."/>
            <person name="Kresovich S."/>
        </authorList>
    </citation>
    <scope>NUCLEOTIDE SEQUENCE</scope>
</reference>
<proteinExistence type="predicted"/>
<dbReference type="PANTHER" id="PTHR37758">
    <property type="entry name" value="OS03G0334300 PROTEIN"/>
    <property type="match status" value="1"/>
</dbReference>
<feature type="region of interest" description="Disordered" evidence="1">
    <location>
        <begin position="77"/>
        <end position="99"/>
    </location>
</feature>
<organism evidence="2 3">
    <name type="scientific">Sorghum bicolor</name>
    <name type="common">Sorghum</name>
    <name type="synonym">Sorghum vulgare</name>
    <dbReference type="NCBI Taxonomy" id="4558"/>
    <lineage>
        <taxon>Eukaryota</taxon>
        <taxon>Viridiplantae</taxon>
        <taxon>Streptophyta</taxon>
        <taxon>Embryophyta</taxon>
        <taxon>Tracheophyta</taxon>
        <taxon>Spermatophyta</taxon>
        <taxon>Magnoliopsida</taxon>
        <taxon>Liliopsida</taxon>
        <taxon>Poales</taxon>
        <taxon>Poaceae</taxon>
        <taxon>PACMAD clade</taxon>
        <taxon>Panicoideae</taxon>
        <taxon>Andropogonodae</taxon>
        <taxon>Andropogoneae</taxon>
        <taxon>Sorghinae</taxon>
        <taxon>Sorghum</taxon>
    </lineage>
</organism>
<gene>
    <name evidence="2" type="ORF">BDA96_01G406000</name>
</gene>
<feature type="region of interest" description="Disordered" evidence="1">
    <location>
        <begin position="123"/>
        <end position="193"/>
    </location>
</feature>
<evidence type="ECO:0000256" key="1">
    <source>
        <dbReference type="SAM" id="MobiDB-lite"/>
    </source>
</evidence>
<dbReference type="AlphaFoldDB" id="A0A921V111"/>
<feature type="region of interest" description="Disordered" evidence="1">
    <location>
        <begin position="1"/>
        <end position="24"/>
    </location>
</feature>
<comment type="caution">
    <text evidence="2">The sequence shown here is derived from an EMBL/GenBank/DDBJ whole genome shotgun (WGS) entry which is preliminary data.</text>
</comment>
<name>A0A921V111_SORBI</name>
<reference evidence="2" key="2">
    <citation type="submission" date="2020-10" db="EMBL/GenBank/DDBJ databases">
        <authorList>
            <person name="Cooper E.A."/>
            <person name="Brenton Z.W."/>
            <person name="Flinn B.S."/>
            <person name="Jenkins J."/>
            <person name="Shu S."/>
            <person name="Flowers D."/>
            <person name="Luo F."/>
            <person name="Wang Y."/>
            <person name="Xia P."/>
            <person name="Barry K."/>
            <person name="Daum C."/>
            <person name="Lipzen A."/>
            <person name="Yoshinaga Y."/>
            <person name="Schmutz J."/>
            <person name="Saski C."/>
            <person name="Vermerris W."/>
            <person name="Kresovich S."/>
        </authorList>
    </citation>
    <scope>NUCLEOTIDE SEQUENCE</scope>
</reference>